<comment type="similarity">
    <text evidence="2">Belongs to the invasin protein D family.</text>
</comment>
<keyword evidence="3" id="KW-0964">Secreted</keyword>
<reference evidence="7" key="1">
    <citation type="submission" date="2015-09" db="EMBL/GenBank/DDBJ databases">
        <title>Whole genome sequence of Pseudomonas fluorescens FW300-N2C3.</title>
        <authorList>
            <person name="Ray J."/>
            <person name="Melnyk R."/>
            <person name="Deutschbauer A."/>
        </authorList>
    </citation>
    <scope>NUCLEOTIDE SEQUENCE [LARGE SCALE GENOMIC DNA]</scope>
    <source>
        <strain evidence="7">FW300-N2C3</strain>
    </source>
</reference>
<dbReference type="RefSeq" id="WP_060738468.1">
    <property type="nucleotide sequence ID" value="NZ_CP012831.1"/>
</dbReference>
<evidence type="ECO:0000313" key="7">
    <source>
        <dbReference type="Proteomes" id="UP000059425"/>
    </source>
</evidence>
<reference evidence="6 7" key="2">
    <citation type="journal article" date="2018" name="Nature">
        <title>Mutant phenotypes for thousands of bacterial genes of unknown function.</title>
        <authorList>
            <person name="Price M.N."/>
            <person name="Wetmore K.M."/>
            <person name="Waters R.J."/>
            <person name="Callaghan M."/>
            <person name="Ray J."/>
            <person name="Liu H."/>
            <person name="Kuehl J.V."/>
            <person name="Melnyk R.A."/>
            <person name="Lamson J.S."/>
            <person name="Suh Y."/>
            <person name="Carlson H.K."/>
            <person name="Esquivel Z."/>
            <person name="Sadeeshkumar H."/>
            <person name="Chakraborty R."/>
            <person name="Zane G.M."/>
            <person name="Rubin B.E."/>
            <person name="Wall J.D."/>
            <person name="Visel A."/>
            <person name="Bristow J."/>
            <person name="Blow M.J."/>
            <person name="Arkin A.P."/>
            <person name="Deutschbauer A.M."/>
        </authorList>
    </citation>
    <scope>NUCLEOTIDE SEQUENCE [LARGE SCALE GENOMIC DNA]</scope>
    <source>
        <strain evidence="6 7">FW300-N2C3</strain>
    </source>
</reference>
<dbReference type="AlphaFoldDB" id="A0A0N9WLL2"/>
<dbReference type="InterPro" id="IPR036708">
    <property type="entry name" value="BipD-like_sf"/>
</dbReference>
<evidence type="ECO:0000256" key="1">
    <source>
        <dbReference type="ARBA" id="ARBA00004613"/>
    </source>
</evidence>
<accession>A0A0N9WLL2</accession>
<name>A0A0N9WLL2_PSEFL</name>
<dbReference type="OrthoDB" id="6507315at2"/>
<evidence type="ECO:0000256" key="2">
    <source>
        <dbReference type="ARBA" id="ARBA00007741"/>
    </source>
</evidence>
<dbReference type="SUPFAM" id="SSF140693">
    <property type="entry name" value="IpaD-like"/>
    <property type="match status" value="1"/>
</dbReference>
<dbReference type="EMBL" id="CP012831">
    <property type="protein sequence ID" value="ALI05722.1"/>
    <property type="molecule type" value="Genomic_DNA"/>
</dbReference>
<keyword evidence="4" id="KW-0843">Virulence</keyword>
<keyword evidence="5" id="KW-0175">Coiled coil</keyword>
<gene>
    <name evidence="6" type="ORF">AO356_02670</name>
</gene>
<evidence type="ECO:0008006" key="8">
    <source>
        <dbReference type="Google" id="ProtNLM"/>
    </source>
</evidence>
<protein>
    <recommendedName>
        <fullName evidence="8">IpaD/SipD/SspD family type III secretion system needle tip protein</fullName>
    </recommendedName>
</protein>
<evidence type="ECO:0000256" key="5">
    <source>
        <dbReference type="ARBA" id="ARBA00023054"/>
    </source>
</evidence>
<sequence length="368" mass="40872">MEITQSIRSPIVLLPNVEAITDAAPPPDVPAEIQTVSSLTNLLDRSMNAMNRSLGHLLKCPSIIAKPVQGDAAESTTQHLVAEFVELIHAKRDRAQMWAVQVRQCVAVMTHSQGTGLLDNSQRQQLNDEQGKILRALQEHLEQDKPLEIAEALDATINSSNDFFDKLLELIDLIKNGYLAGYEHIISAYSDFFSDFNTEITAMMKDWVEGVNDGKEVELSAGPLREALEKLIAKYSLPNPAAMLFPAPPDTGASKEDAEKWLKALGLPDSCLQQNPKPNGPWCVVIDIGPLNVMHEGLKDYGDKVKLDTAAFNAWQTGFNAQEELLKNRLQSFTQKYSNANAYHDNFNKTLSAHLNQYADMLRAMLNF</sequence>
<evidence type="ECO:0000256" key="4">
    <source>
        <dbReference type="ARBA" id="ARBA00023026"/>
    </source>
</evidence>
<evidence type="ECO:0000313" key="6">
    <source>
        <dbReference type="EMBL" id="ALI05722.1"/>
    </source>
</evidence>
<dbReference type="GO" id="GO:0005576">
    <property type="term" value="C:extracellular region"/>
    <property type="evidence" value="ECO:0007669"/>
    <property type="project" value="UniProtKB-SubCell"/>
</dbReference>
<dbReference type="Proteomes" id="UP000059425">
    <property type="component" value="Chromosome"/>
</dbReference>
<dbReference type="Gene3D" id="1.20.1710.10">
    <property type="entry name" value="IpaD-like"/>
    <property type="match status" value="1"/>
</dbReference>
<proteinExistence type="inferred from homology"/>
<comment type="subcellular location">
    <subcellularLocation>
        <location evidence="1">Secreted</location>
    </subcellularLocation>
</comment>
<evidence type="ECO:0000256" key="3">
    <source>
        <dbReference type="ARBA" id="ARBA00022525"/>
    </source>
</evidence>
<organism evidence="6 7">
    <name type="scientific">Pseudomonas fluorescens</name>
    <dbReference type="NCBI Taxonomy" id="294"/>
    <lineage>
        <taxon>Bacteria</taxon>
        <taxon>Pseudomonadati</taxon>
        <taxon>Pseudomonadota</taxon>
        <taxon>Gammaproteobacteria</taxon>
        <taxon>Pseudomonadales</taxon>
        <taxon>Pseudomonadaceae</taxon>
        <taxon>Pseudomonas</taxon>
    </lineage>
</organism>
<dbReference type="InterPro" id="IPR009483">
    <property type="entry name" value="IpaD/BipD/SipD"/>
</dbReference>
<dbReference type="Pfam" id="PF06511">
    <property type="entry name" value="T3SS_TC"/>
    <property type="match status" value="1"/>
</dbReference>